<accession>A0A7D9H0Z8</accession>
<feature type="region of interest" description="Disordered" evidence="1">
    <location>
        <begin position="227"/>
        <end position="255"/>
    </location>
</feature>
<sequence length="274" mass="31175">MPIFEAPAVRVQSSLITLATYFIQHAYLKPIIDFHTSEASFIPLDHPTTALYIRRDNGKKQTLVNVFDQDGNKAFTIERESSLSPVWSLFRYPNRQEVATIRAGFFLTAVDFHGRGVGMQHRKINSESGLTVGRLRTFYLDDGVKYAWTRGTKYLERFINPGGADEEVRERVAKVRLMRQWKFDYEMIIDESKTDVVPALATGFVCMMTFWGVGDITETVGPTKLAPKEEENVENQERETAEETTAEKNEKSQIPNLTLVVDSNNDADLIVEKV</sequence>
<proteinExistence type="predicted"/>
<organism evidence="2 3">
    <name type="scientific">Dekkera bruxellensis</name>
    <name type="common">Brettanomyces custersii</name>
    <dbReference type="NCBI Taxonomy" id="5007"/>
    <lineage>
        <taxon>Eukaryota</taxon>
        <taxon>Fungi</taxon>
        <taxon>Dikarya</taxon>
        <taxon>Ascomycota</taxon>
        <taxon>Saccharomycotina</taxon>
        <taxon>Pichiomycetes</taxon>
        <taxon>Pichiales</taxon>
        <taxon>Pichiaceae</taxon>
        <taxon>Brettanomyces</taxon>
    </lineage>
</organism>
<evidence type="ECO:0000313" key="3">
    <source>
        <dbReference type="Proteomes" id="UP000478008"/>
    </source>
</evidence>
<dbReference type="Proteomes" id="UP000478008">
    <property type="component" value="Unassembled WGS sequence"/>
</dbReference>
<dbReference type="AlphaFoldDB" id="A0A7D9H0Z8"/>
<dbReference type="EMBL" id="CABFWN010000004">
    <property type="protein sequence ID" value="VUG18942.1"/>
    <property type="molecule type" value="Genomic_DNA"/>
</dbReference>
<dbReference type="OMA" id="DFHNKPG"/>
<name>A0A7D9H0Z8_DEKBR</name>
<evidence type="ECO:0000256" key="1">
    <source>
        <dbReference type="SAM" id="MobiDB-lite"/>
    </source>
</evidence>
<keyword evidence="3" id="KW-1185">Reference proteome</keyword>
<evidence type="ECO:0000313" key="2">
    <source>
        <dbReference type="EMBL" id="VUG18942.1"/>
    </source>
</evidence>
<gene>
    <name evidence="2" type="ORF">DEBR0S4_06480G</name>
</gene>
<feature type="compositionally biased region" description="Basic and acidic residues" evidence="1">
    <location>
        <begin position="227"/>
        <end position="251"/>
    </location>
</feature>
<protein>
    <submittedName>
        <fullName evidence="2">DEBR0S4_06480g1_1</fullName>
    </submittedName>
</protein>
<reference evidence="2 3" key="1">
    <citation type="submission" date="2019-07" db="EMBL/GenBank/DDBJ databases">
        <authorList>
            <person name="Friedrich A."/>
            <person name="Schacherer J."/>
        </authorList>
    </citation>
    <scope>NUCLEOTIDE SEQUENCE [LARGE SCALE GENOMIC DNA]</scope>
</reference>